<protein>
    <submittedName>
        <fullName evidence="1">Uncharacterized protein</fullName>
    </submittedName>
</protein>
<organism evidence="1 2">
    <name type="scientific">Gomphillus americanus</name>
    <dbReference type="NCBI Taxonomy" id="1940652"/>
    <lineage>
        <taxon>Eukaryota</taxon>
        <taxon>Fungi</taxon>
        <taxon>Dikarya</taxon>
        <taxon>Ascomycota</taxon>
        <taxon>Pezizomycotina</taxon>
        <taxon>Lecanoromycetes</taxon>
        <taxon>OSLEUM clade</taxon>
        <taxon>Ostropomycetidae</taxon>
        <taxon>Ostropales</taxon>
        <taxon>Graphidaceae</taxon>
        <taxon>Gomphilloideae</taxon>
        <taxon>Gomphillus</taxon>
    </lineage>
</organism>
<dbReference type="InterPro" id="IPR032710">
    <property type="entry name" value="NTF2-like_dom_sf"/>
</dbReference>
<dbReference type="EMBL" id="CAJPDQ010000015">
    <property type="protein sequence ID" value="CAF9920258.1"/>
    <property type="molecule type" value="Genomic_DNA"/>
</dbReference>
<gene>
    <name evidence="1" type="ORF">GOMPHAMPRED_002028</name>
</gene>
<comment type="caution">
    <text evidence="1">The sequence shown here is derived from an EMBL/GenBank/DDBJ whole genome shotgun (WGS) entry which is preliminary data.</text>
</comment>
<sequence length="118" mass="13030">MAFAVVNGKSVSGWSAIRDFYARAYQYMPVFKIQPQKVTVADNCLILEMTCEGTMAAAATKPLEDEQSSSATPATVRMVGVTLLWWRWEGEGDGNGGSLDSSLLGWKIIEERVYVMRS</sequence>
<dbReference type="OrthoDB" id="4540712at2759"/>
<dbReference type="SUPFAM" id="SSF54427">
    <property type="entry name" value="NTF2-like"/>
    <property type="match status" value="1"/>
</dbReference>
<accession>A0A8H3IIQ0</accession>
<reference evidence="1" key="1">
    <citation type="submission" date="2021-03" db="EMBL/GenBank/DDBJ databases">
        <authorList>
            <person name="Tagirdzhanova G."/>
        </authorList>
    </citation>
    <scope>NUCLEOTIDE SEQUENCE</scope>
</reference>
<evidence type="ECO:0000313" key="1">
    <source>
        <dbReference type="EMBL" id="CAF9920258.1"/>
    </source>
</evidence>
<dbReference type="Proteomes" id="UP000664169">
    <property type="component" value="Unassembled WGS sequence"/>
</dbReference>
<dbReference type="AlphaFoldDB" id="A0A8H3IIQ0"/>
<keyword evidence="2" id="KW-1185">Reference proteome</keyword>
<name>A0A8H3IIQ0_9LECA</name>
<dbReference type="Gene3D" id="3.10.450.50">
    <property type="match status" value="1"/>
</dbReference>
<proteinExistence type="predicted"/>
<evidence type="ECO:0000313" key="2">
    <source>
        <dbReference type="Proteomes" id="UP000664169"/>
    </source>
</evidence>